<dbReference type="Gene3D" id="2.60.120.10">
    <property type="entry name" value="Jelly Rolls"/>
    <property type="match status" value="1"/>
</dbReference>
<dbReference type="Proteomes" id="UP001596958">
    <property type="component" value="Unassembled WGS sequence"/>
</dbReference>
<protein>
    <submittedName>
        <fullName evidence="2">Crp/Fnr family transcriptional regulator</fullName>
    </submittedName>
</protein>
<proteinExistence type="predicted"/>
<evidence type="ECO:0000313" key="2">
    <source>
        <dbReference type="EMBL" id="MFD0750264.1"/>
    </source>
</evidence>
<keyword evidence="3" id="KW-1185">Reference proteome</keyword>
<comment type="caution">
    <text evidence="2">The sequence shown here is derived from an EMBL/GenBank/DDBJ whole genome shotgun (WGS) entry which is preliminary data.</text>
</comment>
<dbReference type="SUPFAM" id="SSF51206">
    <property type="entry name" value="cAMP-binding domain-like"/>
    <property type="match status" value="1"/>
</dbReference>
<accession>A0ABW2YXG3</accession>
<dbReference type="EMBL" id="JBHTHU010000005">
    <property type="protein sequence ID" value="MFD0750264.1"/>
    <property type="molecule type" value="Genomic_DNA"/>
</dbReference>
<feature type="domain" description="Cyclic nucleotide-binding" evidence="1">
    <location>
        <begin position="30"/>
        <end position="115"/>
    </location>
</feature>
<dbReference type="Pfam" id="PF00027">
    <property type="entry name" value="cNMP_binding"/>
    <property type="match status" value="1"/>
</dbReference>
<dbReference type="RefSeq" id="WP_377099370.1">
    <property type="nucleotide sequence ID" value="NZ_JBHTHU010000005.1"/>
</dbReference>
<gene>
    <name evidence="2" type="ORF">ACFQZS_08940</name>
</gene>
<evidence type="ECO:0000259" key="1">
    <source>
        <dbReference type="Pfam" id="PF00027"/>
    </source>
</evidence>
<organism evidence="2 3">
    <name type="scientific">Mucilaginibacter calamicampi</name>
    <dbReference type="NCBI Taxonomy" id="1302352"/>
    <lineage>
        <taxon>Bacteria</taxon>
        <taxon>Pseudomonadati</taxon>
        <taxon>Bacteroidota</taxon>
        <taxon>Sphingobacteriia</taxon>
        <taxon>Sphingobacteriales</taxon>
        <taxon>Sphingobacteriaceae</taxon>
        <taxon>Mucilaginibacter</taxon>
    </lineage>
</organism>
<reference evidence="3" key="1">
    <citation type="journal article" date="2019" name="Int. J. Syst. Evol. Microbiol.">
        <title>The Global Catalogue of Microorganisms (GCM) 10K type strain sequencing project: providing services to taxonomists for standard genome sequencing and annotation.</title>
        <authorList>
            <consortium name="The Broad Institute Genomics Platform"/>
            <consortium name="The Broad Institute Genome Sequencing Center for Infectious Disease"/>
            <person name="Wu L."/>
            <person name="Ma J."/>
        </authorList>
    </citation>
    <scope>NUCLEOTIDE SEQUENCE [LARGE SCALE GENOMIC DNA]</scope>
    <source>
        <strain evidence="3">CCUG 63418</strain>
    </source>
</reference>
<name>A0ABW2YXG3_9SPHI</name>
<sequence>MMDIFKAYLLNNSSVTASDIELVCQRAVARKLRRNEILLEAGNTCRHKVFVLSGLLRTYGLTPDGNEHILQFAPENNWTLDAESYNRGIPSKYNISAVEPSEILMWVKPDFDHLLLTIPGLKKFSDLLISDNMHGARNRLHTLLSAGPEEKYEDFLKNSAHLSNRLSLKMIAAYLGISLKTLNRVRQAQLQRY</sequence>
<dbReference type="InterPro" id="IPR000595">
    <property type="entry name" value="cNMP-bd_dom"/>
</dbReference>
<dbReference type="CDD" id="cd00038">
    <property type="entry name" value="CAP_ED"/>
    <property type="match status" value="1"/>
</dbReference>
<evidence type="ECO:0000313" key="3">
    <source>
        <dbReference type="Proteomes" id="UP001596958"/>
    </source>
</evidence>
<dbReference type="InterPro" id="IPR014710">
    <property type="entry name" value="RmlC-like_jellyroll"/>
</dbReference>
<dbReference type="InterPro" id="IPR018490">
    <property type="entry name" value="cNMP-bd_dom_sf"/>
</dbReference>